<protein>
    <submittedName>
        <fullName evidence="2">Uncharacterized protein</fullName>
    </submittedName>
</protein>
<proteinExistence type="predicted"/>
<keyword evidence="3" id="KW-1185">Reference proteome</keyword>
<feature type="region of interest" description="Disordered" evidence="1">
    <location>
        <begin position="143"/>
        <end position="185"/>
    </location>
</feature>
<gene>
    <name evidence="2" type="ORF">HanXRQr2_Chr10g0422281</name>
</gene>
<dbReference type="Gramene" id="mRNA:HanXRQr2_Chr10g0422281">
    <property type="protein sequence ID" value="CDS:HanXRQr2_Chr10g0422281.1"/>
    <property type="gene ID" value="HanXRQr2_Chr10g0422281"/>
</dbReference>
<accession>A0A9K3HV10</accession>
<feature type="region of interest" description="Disordered" evidence="1">
    <location>
        <begin position="12"/>
        <end position="119"/>
    </location>
</feature>
<evidence type="ECO:0000313" key="3">
    <source>
        <dbReference type="Proteomes" id="UP000215914"/>
    </source>
</evidence>
<dbReference type="PANTHER" id="PTHR34657:SF4">
    <property type="entry name" value="EMBRYO SAC DEVELOPMENT ARREST 6"/>
    <property type="match status" value="1"/>
</dbReference>
<organism evidence="2 3">
    <name type="scientific">Helianthus annuus</name>
    <name type="common">Common sunflower</name>
    <dbReference type="NCBI Taxonomy" id="4232"/>
    <lineage>
        <taxon>Eukaryota</taxon>
        <taxon>Viridiplantae</taxon>
        <taxon>Streptophyta</taxon>
        <taxon>Embryophyta</taxon>
        <taxon>Tracheophyta</taxon>
        <taxon>Spermatophyta</taxon>
        <taxon>Magnoliopsida</taxon>
        <taxon>eudicotyledons</taxon>
        <taxon>Gunneridae</taxon>
        <taxon>Pentapetalae</taxon>
        <taxon>asterids</taxon>
        <taxon>campanulids</taxon>
        <taxon>Asterales</taxon>
        <taxon>Asteraceae</taxon>
        <taxon>Asteroideae</taxon>
        <taxon>Heliantheae alliance</taxon>
        <taxon>Heliantheae</taxon>
        <taxon>Helianthus</taxon>
    </lineage>
</organism>
<name>A0A9K3HV10_HELAN</name>
<dbReference type="AlphaFoldDB" id="A0A9K3HV10"/>
<dbReference type="PANTHER" id="PTHR34657">
    <property type="entry name" value="EMBRYO SAC DEVELOPMENT ARREST 6"/>
    <property type="match status" value="1"/>
</dbReference>
<evidence type="ECO:0000313" key="2">
    <source>
        <dbReference type="EMBL" id="KAF5784900.1"/>
    </source>
</evidence>
<evidence type="ECO:0000256" key="1">
    <source>
        <dbReference type="SAM" id="MobiDB-lite"/>
    </source>
</evidence>
<comment type="caution">
    <text evidence="2">The sequence shown here is derived from an EMBL/GenBank/DDBJ whole genome shotgun (WGS) entry which is preliminary data.</text>
</comment>
<dbReference type="Proteomes" id="UP000215914">
    <property type="component" value="Unassembled WGS sequence"/>
</dbReference>
<reference evidence="2" key="2">
    <citation type="submission" date="2020-06" db="EMBL/GenBank/DDBJ databases">
        <title>Helianthus annuus Genome sequencing and assembly Release 2.</title>
        <authorList>
            <person name="Gouzy J."/>
            <person name="Langlade N."/>
            <person name="Munos S."/>
        </authorList>
    </citation>
    <scope>NUCLEOTIDE SEQUENCE</scope>
    <source>
        <tissue evidence="2">Leaves</tissue>
    </source>
</reference>
<sequence>MLTWMILMQATMDHSRRQSTPVKPRKRQGRDEEYDFLRSSPPIRPPPPKMVERTPKPIRSHQAMATTKSPKAVVVPPPRLSSHQAMAQKGPSKAPPPARLSVSPRTNAPSKPKALHSPPACNNILLAGYLAHEFLNKGTLFGEVYDPNRANNPQTSSNNSKEGKEMSCGYDNKDKGKGKAIEPDP</sequence>
<dbReference type="EMBL" id="MNCJ02000325">
    <property type="protein sequence ID" value="KAF5784900.1"/>
    <property type="molecule type" value="Genomic_DNA"/>
</dbReference>
<feature type="compositionally biased region" description="Polar residues" evidence="1">
    <location>
        <begin position="149"/>
        <end position="160"/>
    </location>
</feature>
<feature type="compositionally biased region" description="Basic and acidic residues" evidence="1">
    <location>
        <begin position="161"/>
        <end position="185"/>
    </location>
</feature>
<reference evidence="2" key="1">
    <citation type="journal article" date="2017" name="Nature">
        <title>The sunflower genome provides insights into oil metabolism, flowering and Asterid evolution.</title>
        <authorList>
            <person name="Badouin H."/>
            <person name="Gouzy J."/>
            <person name="Grassa C.J."/>
            <person name="Murat F."/>
            <person name="Staton S.E."/>
            <person name="Cottret L."/>
            <person name="Lelandais-Briere C."/>
            <person name="Owens G.L."/>
            <person name="Carrere S."/>
            <person name="Mayjonade B."/>
            <person name="Legrand L."/>
            <person name="Gill N."/>
            <person name="Kane N.C."/>
            <person name="Bowers J.E."/>
            <person name="Hubner S."/>
            <person name="Bellec A."/>
            <person name="Berard A."/>
            <person name="Berges H."/>
            <person name="Blanchet N."/>
            <person name="Boniface M.C."/>
            <person name="Brunel D."/>
            <person name="Catrice O."/>
            <person name="Chaidir N."/>
            <person name="Claudel C."/>
            <person name="Donnadieu C."/>
            <person name="Faraut T."/>
            <person name="Fievet G."/>
            <person name="Helmstetter N."/>
            <person name="King M."/>
            <person name="Knapp S.J."/>
            <person name="Lai Z."/>
            <person name="Le Paslier M.C."/>
            <person name="Lippi Y."/>
            <person name="Lorenzon L."/>
            <person name="Mandel J.R."/>
            <person name="Marage G."/>
            <person name="Marchand G."/>
            <person name="Marquand E."/>
            <person name="Bret-Mestries E."/>
            <person name="Morien E."/>
            <person name="Nambeesan S."/>
            <person name="Nguyen T."/>
            <person name="Pegot-Espagnet P."/>
            <person name="Pouilly N."/>
            <person name="Raftis F."/>
            <person name="Sallet E."/>
            <person name="Schiex T."/>
            <person name="Thomas J."/>
            <person name="Vandecasteele C."/>
            <person name="Vares D."/>
            <person name="Vear F."/>
            <person name="Vautrin S."/>
            <person name="Crespi M."/>
            <person name="Mangin B."/>
            <person name="Burke J.M."/>
            <person name="Salse J."/>
            <person name="Munos S."/>
            <person name="Vincourt P."/>
            <person name="Rieseberg L.H."/>
            <person name="Langlade N.B."/>
        </authorList>
    </citation>
    <scope>NUCLEOTIDE SEQUENCE</scope>
    <source>
        <tissue evidence="2">Leaves</tissue>
    </source>
</reference>